<feature type="region of interest" description="Disordered" evidence="14">
    <location>
        <begin position="616"/>
        <end position="645"/>
    </location>
</feature>
<evidence type="ECO:0000256" key="14">
    <source>
        <dbReference type="SAM" id="MobiDB-lite"/>
    </source>
</evidence>
<evidence type="ECO:0000256" key="10">
    <source>
        <dbReference type="ARBA" id="ARBA00023136"/>
    </source>
</evidence>
<feature type="domain" description="CFEM" evidence="16">
    <location>
        <begin position="681"/>
        <end position="745"/>
    </location>
</feature>
<evidence type="ECO:0000313" key="20">
    <source>
        <dbReference type="Proteomes" id="UP001287286"/>
    </source>
</evidence>
<dbReference type="InterPro" id="IPR052337">
    <property type="entry name" value="SAT4-like"/>
</dbReference>
<evidence type="ECO:0000313" key="19">
    <source>
        <dbReference type="Proteomes" id="UP000245956"/>
    </source>
</evidence>
<comment type="caution">
    <text evidence="18">The sequence shown here is derived from an EMBL/GenBank/DDBJ whole genome shotgun (WGS) entry which is preliminary data.</text>
</comment>
<dbReference type="InterPro" id="IPR049326">
    <property type="entry name" value="Rhodopsin_dom_fungi"/>
</dbReference>
<keyword evidence="9 15" id="KW-1133">Transmembrane helix</keyword>
<dbReference type="GO" id="GO:0098552">
    <property type="term" value="C:side of membrane"/>
    <property type="evidence" value="ECO:0007669"/>
    <property type="project" value="UniProtKB-KW"/>
</dbReference>
<keyword evidence="6" id="KW-0325">Glycoprotein</keyword>
<keyword evidence="11" id="KW-1015">Disulfide bond</keyword>
<dbReference type="Proteomes" id="UP000245956">
    <property type="component" value="Unassembled WGS sequence"/>
</dbReference>
<reference evidence="17" key="3">
    <citation type="submission" date="2023-11" db="EMBL/GenBank/DDBJ databases">
        <authorList>
            <person name="Beijen E."/>
            <person name="Ohm R.A."/>
        </authorList>
    </citation>
    <scope>NUCLEOTIDE SEQUENCE</scope>
    <source>
        <strain evidence="17">CBS 150709</strain>
    </source>
</reference>
<name>A0A2U3DUK6_PURLI</name>
<dbReference type="Pfam" id="PF05730">
    <property type="entry name" value="CFEM"/>
    <property type="match status" value="1"/>
</dbReference>
<feature type="transmembrane region" description="Helical" evidence="15">
    <location>
        <begin position="959"/>
        <end position="981"/>
    </location>
</feature>
<protein>
    <recommendedName>
        <fullName evidence="16">CFEM domain-containing protein</fullName>
    </recommendedName>
</protein>
<evidence type="ECO:0000256" key="11">
    <source>
        <dbReference type="ARBA" id="ARBA00023157"/>
    </source>
</evidence>
<comment type="similarity">
    <text evidence="13">Belongs to the SAT4 family.</text>
</comment>
<keyword evidence="10 15" id="KW-0472">Membrane</keyword>
<dbReference type="InterPro" id="IPR008427">
    <property type="entry name" value="Extracellular_membr_CFEM_dom"/>
</dbReference>
<comment type="subcellular location">
    <subcellularLocation>
        <location evidence="2">Membrane</location>
        <topology evidence="2">Lipid-anchor</topology>
        <topology evidence="2">GPI-anchor</topology>
    </subcellularLocation>
    <subcellularLocation>
        <location evidence="1">Membrane</location>
        <topology evidence="1">Multi-pass membrane protein</topology>
    </subcellularLocation>
    <subcellularLocation>
        <location evidence="3">Secreted</location>
    </subcellularLocation>
</comment>
<reference evidence="17 20" key="4">
    <citation type="journal article" date="2024" name="Microbiol. Resour. Announc.">
        <title>Genome annotations for the ascomycete fungi Trichoderma harzianum, Trichoderma aggressivum, and Purpureocillium lilacinum.</title>
        <authorList>
            <person name="Beijen E.P.W."/>
            <person name="Ohm R.A."/>
        </authorList>
    </citation>
    <scope>NUCLEOTIDE SEQUENCE [LARGE SCALE GENOMIC DNA]</scope>
    <source>
        <strain evidence="17 20">CBS 150709</strain>
    </source>
</reference>
<dbReference type="PANTHER" id="PTHR33048:SF143">
    <property type="entry name" value="EXTRACELLULAR MEMBRANE PROTEIN CFEM DOMAIN-CONTAINING PROTEIN-RELATED"/>
    <property type="match status" value="1"/>
</dbReference>
<evidence type="ECO:0000256" key="2">
    <source>
        <dbReference type="ARBA" id="ARBA00004589"/>
    </source>
</evidence>
<proteinExistence type="inferred from homology"/>
<feature type="transmembrane region" description="Helical" evidence="15">
    <location>
        <begin position="849"/>
        <end position="867"/>
    </location>
</feature>
<evidence type="ECO:0000313" key="18">
    <source>
        <dbReference type="EMBL" id="PWI65929.1"/>
    </source>
</evidence>
<dbReference type="Pfam" id="PF20684">
    <property type="entry name" value="Fung_rhodopsin"/>
    <property type="match status" value="1"/>
</dbReference>
<keyword evidence="5" id="KW-0964">Secreted</keyword>
<keyword evidence="7 15" id="KW-0812">Transmembrane</keyword>
<reference evidence="18" key="1">
    <citation type="submission" date="2015-05" db="EMBL/GenBank/DDBJ databases">
        <authorList>
            <person name="Wang D.B."/>
            <person name="Wang M."/>
        </authorList>
    </citation>
    <scope>NUCLEOTIDE SEQUENCE</scope>
    <source>
        <strain evidence="18">36-1</strain>
    </source>
</reference>
<keyword evidence="20" id="KW-1185">Reference proteome</keyword>
<evidence type="ECO:0000256" key="1">
    <source>
        <dbReference type="ARBA" id="ARBA00004141"/>
    </source>
</evidence>
<dbReference type="Proteomes" id="UP001287286">
    <property type="component" value="Unassembled WGS sequence"/>
</dbReference>
<feature type="region of interest" description="Disordered" evidence="14">
    <location>
        <begin position="158"/>
        <end position="207"/>
    </location>
</feature>
<organism evidence="18 19">
    <name type="scientific">Purpureocillium lilacinum</name>
    <name type="common">Paecilomyces lilacinus</name>
    <dbReference type="NCBI Taxonomy" id="33203"/>
    <lineage>
        <taxon>Eukaryota</taxon>
        <taxon>Fungi</taxon>
        <taxon>Dikarya</taxon>
        <taxon>Ascomycota</taxon>
        <taxon>Pezizomycotina</taxon>
        <taxon>Sordariomycetes</taxon>
        <taxon>Hypocreomycetidae</taxon>
        <taxon>Hypocreales</taxon>
        <taxon>Ophiocordycipitaceae</taxon>
        <taxon>Purpureocillium</taxon>
    </lineage>
</organism>
<dbReference type="EMBL" id="JAWRVI010000017">
    <property type="protein sequence ID" value="KAK4089946.1"/>
    <property type="molecule type" value="Genomic_DNA"/>
</dbReference>
<dbReference type="EMBL" id="LCWV01000029">
    <property type="protein sequence ID" value="PWI65929.1"/>
    <property type="molecule type" value="Genomic_DNA"/>
</dbReference>
<keyword evidence="8" id="KW-0732">Signal</keyword>
<comment type="similarity">
    <text evidence="4">Belongs to the RBT5 family.</text>
</comment>
<evidence type="ECO:0000313" key="17">
    <source>
        <dbReference type="EMBL" id="KAK4089946.1"/>
    </source>
</evidence>
<reference evidence="18 19" key="2">
    <citation type="journal article" date="2016" name="Front. Microbiol.">
        <title>Genome and transcriptome sequences reveal the specific parasitism of the nematophagous Purpureocillium lilacinum 36-1.</title>
        <authorList>
            <person name="Xie J."/>
            <person name="Li S."/>
            <person name="Mo C."/>
            <person name="Xiao X."/>
            <person name="Peng D."/>
            <person name="Wang G."/>
            <person name="Xiao Y."/>
        </authorList>
    </citation>
    <scope>NUCLEOTIDE SEQUENCE [LARGE SCALE GENOMIC DNA]</scope>
    <source>
        <strain evidence="18 19">36-1</strain>
    </source>
</reference>
<feature type="compositionally biased region" description="Polar residues" evidence="14">
    <location>
        <begin position="167"/>
        <end position="176"/>
    </location>
</feature>
<dbReference type="GO" id="GO:0005576">
    <property type="term" value="C:extracellular region"/>
    <property type="evidence" value="ECO:0007669"/>
    <property type="project" value="UniProtKB-SubCell"/>
</dbReference>
<evidence type="ECO:0000256" key="7">
    <source>
        <dbReference type="ARBA" id="ARBA00022692"/>
    </source>
</evidence>
<evidence type="ECO:0000256" key="13">
    <source>
        <dbReference type="ARBA" id="ARBA00038359"/>
    </source>
</evidence>
<dbReference type="PANTHER" id="PTHR33048">
    <property type="entry name" value="PTH11-LIKE INTEGRAL MEMBRANE PROTEIN (AFU_ORTHOLOGUE AFUA_5G11245)"/>
    <property type="match status" value="1"/>
</dbReference>
<evidence type="ECO:0000256" key="9">
    <source>
        <dbReference type="ARBA" id="ARBA00022989"/>
    </source>
</evidence>
<keyword evidence="6" id="KW-0336">GPI-anchor</keyword>
<dbReference type="AlphaFoldDB" id="A0A2U3DUK6"/>
<feature type="transmembrane region" description="Helical" evidence="15">
    <location>
        <begin position="1001"/>
        <end position="1026"/>
    </location>
</feature>
<gene>
    <name evidence="18" type="ORF">PCL_05657</name>
    <name evidence="17" type="ORF">Purlil1_5572</name>
</gene>
<keyword evidence="12" id="KW-0449">Lipoprotein</keyword>
<feature type="transmembrane region" description="Helical" evidence="15">
    <location>
        <begin position="879"/>
        <end position="900"/>
    </location>
</feature>
<evidence type="ECO:0000256" key="8">
    <source>
        <dbReference type="ARBA" id="ARBA00022729"/>
    </source>
</evidence>
<evidence type="ECO:0000256" key="3">
    <source>
        <dbReference type="ARBA" id="ARBA00004613"/>
    </source>
</evidence>
<evidence type="ECO:0000256" key="5">
    <source>
        <dbReference type="ARBA" id="ARBA00022525"/>
    </source>
</evidence>
<evidence type="ECO:0000256" key="6">
    <source>
        <dbReference type="ARBA" id="ARBA00022622"/>
    </source>
</evidence>
<evidence type="ECO:0000259" key="16">
    <source>
        <dbReference type="SMART" id="SM00747"/>
    </source>
</evidence>
<evidence type="ECO:0000256" key="12">
    <source>
        <dbReference type="ARBA" id="ARBA00023288"/>
    </source>
</evidence>
<dbReference type="SMART" id="SM00747">
    <property type="entry name" value="CFEM"/>
    <property type="match status" value="1"/>
</dbReference>
<evidence type="ECO:0000256" key="4">
    <source>
        <dbReference type="ARBA" id="ARBA00010031"/>
    </source>
</evidence>
<sequence length="1166" mass="126649">MFQRCQFEPLTADYGKPLAINTDITSCQYHGHRLGSPWAVFVSLNHATTREVGNHPVLHLWPCAAPSVYRYDSTRTRKRPGFAIAHSAIFVIGAQEGQDGDNASLYIRGQGAREPAPRLSPKLRVPNAYNPNLSSLNLAHIEARNGAILVLMGPDDKVGAMGDSEPESLQSTTQAPRQPAGRTSADGTDIDDDSFEPFVPSPGVTASADKSYGAWRAESFGLVKRVRDCSGRQEQRYGLHRAGSFGSVKPDVAEGSGEKLRLKVESLPGRGVSGQPTFSQSCGVSFGRIARLGYTYPSDLAAERRYYKYGEFPLRSLPVAGLVSFEVDIEADHGEPARVVLRIGARDGGNGLAVCTGRAQKGQTGDVVNPSPGQVDLGGNSRAAISCGVTGEPTCVVCWQAQPGGEARLINEIVKEEPVRTDRAGNTVLHRSRSPSLARGRDMVEGHVQGGPNSSGAVPRVRRPTREISAVASGHWVLSERLAASTVIKSRLYKCLLYGQAGLSLSLNTTLKEQYPGHVSTLLATEKAMASLPIWHLGWFGLVPSPGIDAFPYIAGAEDRLLARRSRSACMPATRQTTQARTFSKGAMRGSRQSTSFGSLFAIASALKRQTRSAVSSNTGNWGLDPAIRPAPRKAPGASDDSRPRVLRTSERNGMACSISSVINGPRRVHAFAVGLALNPESVSLPSCPERCLKEALQTSNCSKAGVTCVCNDDGLFDGFVTCSHHECKPKDILVAINLTTVACDFPIRDDRPKLIEMAVAFLCVTSVIVGLRLFQRLCLGSGLYPDDWLILVSYVSVSSNMPTSLADHTNADLRHTKHVAGNGLGTDAWTVPFDKITTFLRIMYVNEILYFTQVFTVKLSILAFYLRLFPGTIVRRLIWGTIVMTGSFIIIYDLMVIFQCKPVSHYWLGWDGESKGSCLSINALVWANAASSITLDVWMLALPLAQLRALQLHWKKKIGVALMFSVGVFVTAVSILRLQFLVKFGSSTNTTWDQFPTSYWSAVELNVSVCCACMPSMRLILVRLFPKMLGSSRDRLHESPISLSRHRRAQKPANPDPTIKIIQSRGFQGYCDLTDGDASTRELSDGPNWKIPLTREECVPLQSLGAVLGHWLSQARYRLVSSSITRTTVNRQKRSDPHAMAGIPIIMPGQPPGGCAGSAKAMPFL</sequence>
<evidence type="ECO:0000256" key="15">
    <source>
        <dbReference type="SAM" id="Phobius"/>
    </source>
</evidence>
<feature type="transmembrane region" description="Helical" evidence="15">
    <location>
        <begin position="920"/>
        <end position="947"/>
    </location>
</feature>
<accession>A0A2U3DUK6</accession>